<evidence type="ECO:0000313" key="5">
    <source>
        <dbReference type="Proteomes" id="UP000192900"/>
    </source>
</evidence>
<evidence type="ECO:0000313" key="4">
    <source>
        <dbReference type="EMBL" id="ARJ41692.1"/>
    </source>
</evidence>
<keyword evidence="1 2" id="KW-0238">DNA-binding</keyword>
<dbReference type="SUPFAM" id="SSF46894">
    <property type="entry name" value="C-terminal effector domain of the bipartite response regulators"/>
    <property type="match status" value="1"/>
</dbReference>
<feature type="domain" description="OmpR/PhoB-type" evidence="3">
    <location>
        <begin position="2"/>
        <end position="106"/>
    </location>
</feature>
<dbReference type="InterPro" id="IPR001867">
    <property type="entry name" value="OmpR/PhoB-type_DNA-bd"/>
</dbReference>
<dbReference type="GO" id="GO:0000160">
    <property type="term" value="P:phosphorelay signal transduction system"/>
    <property type="evidence" value="ECO:0007669"/>
    <property type="project" value="InterPro"/>
</dbReference>
<sequence length="248" mass="28381">MGPVYLIHESIYFYPKNHRLVCHSQGKEDTSLTQPATKCLELLIKTDGLVSQNDLYHYAWGENSHNVSPNTLYQNISLIRRALKNIMPGADRWIITVPRKGFRFDHSISTKLQTAEEILPDIISAPTFRIKPQGNATRLKTLIPVSFFLLCSSLIFFVNPVNADFKKLMGSYDKIAEDGACQLYVYRKNLPLKENIDNTLSQYIDCKAYPHIYITYDKFVKHISFFSCQNPLNEDSTSCTSWSLGKTI</sequence>
<evidence type="ECO:0000256" key="2">
    <source>
        <dbReference type="PROSITE-ProRule" id="PRU01091"/>
    </source>
</evidence>
<keyword evidence="5" id="KW-1185">Reference proteome</keyword>
<dbReference type="Pfam" id="PF00486">
    <property type="entry name" value="Trans_reg_C"/>
    <property type="match status" value="1"/>
</dbReference>
<dbReference type="PROSITE" id="PS51755">
    <property type="entry name" value="OMPR_PHOB"/>
    <property type="match status" value="1"/>
</dbReference>
<gene>
    <name evidence="4" type="ORF">B1H58_06435</name>
</gene>
<dbReference type="SMART" id="SM00862">
    <property type="entry name" value="Trans_reg_C"/>
    <property type="match status" value="1"/>
</dbReference>
<dbReference type="Gene3D" id="1.10.10.10">
    <property type="entry name" value="Winged helix-like DNA-binding domain superfamily/Winged helix DNA-binding domain"/>
    <property type="match status" value="1"/>
</dbReference>
<evidence type="ECO:0000259" key="3">
    <source>
        <dbReference type="PROSITE" id="PS51755"/>
    </source>
</evidence>
<organism evidence="4 5">
    <name type="scientific">Pantoea alhagi</name>
    <dbReference type="NCBI Taxonomy" id="1891675"/>
    <lineage>
        <taxon>Bacteria</taxon>
        <taxon>Pseudomonadati</taxon>
        <taxon>Pseudomonadota</taxon>
        <taxon>Gammaproteobacteria</taxon>
        <taxon>Enterobacterales</taxon>
        <taxon>Erwiniaceae</taxon>
        <taxon>Pantoea</taxon>
    </lineage>
</organism>
<dbReference type="GO" id="GO:0006355">
    <property type="term" value="P:regulation of DNA-templated transcription"/>
    <property type="evidence" value="ECO:0007669"/>
    <property type="project" value="InterPro"/>
</dbReference>
<dbReference type="GO" id="GO:0003677">
    <property type="term" value="F:DNA binding"/>
    <property type="evidence" value="ECO:0007669"/>
    <property type="project" value="UniProtKB-UniRule"/>
</dbReference>
<dbReference type="InterPro" id="IPR016032">
    <property type="entry name" value="Sig_transdc_resp-reg_C-effctor"/>
</dbReference>
<dbReference type="STRING" id="1891675.B1H58_06435"/>
<dbReference type="RefSeq" id="WP_085068747.1">
    <property type="nucleotide sequence ID" value="NZ_CP019706.1"/>
</dbReference>
<dbReference type="InterPro" id="IPR036388">
    <property type="entry name" value="WH-like_DNA-bd_sf"/>
</dbReference>
<proteinExistence type="predicted"/>
<reference evidence="4 5" key="1">
    <citation type="submission" date="2017-02" db="EMBL/GenBank/DDBJ databases">
        <title>Complete genome sequence of the drought resistance-promoting endophyte Pantoea alhagi LTYR-11Z.</title>
        <authorList>
            <person name="Zhang L."/>
        </authorList>
    </citation>
    <scope>NUCLEOTIDE SEQUENCE [LARGE SCALE GENOMIC DNA]</scope>
    <source>
        <strain evidence="4 5">LTYR-11Z</strain>
    </source>
</reference>
<feature type="DNA-binding region" description="OmpR/PhoB-type" evidence="2">
    <location>
        <begin position="2"/>
        <end position="106"/>
    </location>
</feature>
<dbReference type="EMBL" id="CP019706">
    <property type="protein sequence ID" value="ARJ41692.1"/>
    <property type="molecule type" value="Genomic_DNA"/>
</dbReference>
<dbReference type="OrthoDB" id="7003224at2"/>
<name>A0A1W6B3N2_9GAMM</name>
<evidence type="ECO:0000256" key="1">
    <source>
        <dbReference type="ARBA" id="ARBA00023125"/>
    </source>
</evidence>
<dbReference type="KEGG" id="palh:B1H58_06435"/>
<accession>A0A1W6B3N2</accession>
<dbReference type="Proteomes" id="UP000192900">
    <property type="component" value="Chromosome"/>
</dbReference>
<dbReference type="CDD" id="cd00383">
    <property type="entry name" value="trans_reg_C"/>
    <property type="match status" value="1"/>
</dbReference>
<dbReference type="AlphaFoldDB" id="A0A1W6B3N2"/>
<protein>
    <recommendedName>
        <fullName evidence="3">OmpR/PhoB-type domain-containing protein</fullName>
    </recommendedName>
</protein>